<dbReference type="InterPro" id="IPR001036">
    <property type="entry name" value="Acrflvin-R"/>
</dbReference>
<gene>
    <name evidence="9" type="ORF">CEV32_3299</name>
</gene>
<evidence type="ECO:0000256" key="1">
    <source>
        <dbReference type="ARBA" id="ARBA00004429"/>
    </source>
</evidence>
<evidence type="ECO:0000256" key="7">
    <source>
        <dbReference type="ARBA" id="ARBA00023136"/>
    </source>
</evidence>
<dbReference type="Pfam" id="PF00873">
    <property type="entry name" value="ACR_tran"/>
    <property type="match status" value="1"/>
</dbReference>
<dbReference type="Proteomes" id="UP000216345">
    <property type="component" value="Unassembled WGS sequence"/>
</dbReference>
<evidence type="ECO:0000313" key="10">
    <source>
        <dbReference type="Proteomes" id="UP000216345"/>
    </source>
</evidence>
<dbReference type="SUPFAM" id="SSF82693">
    <property type="entry name" value="Multidrug efflux transporter AcrB pore domain, PN1, PN2, PC1 and PC2 subdomains"/>
    <property type="match status" value="3"/>
</dbReference>
<dbReference type="SUPFAM" id="SSF82714">
    <property type="entry name" value="Multidrug efflux transporter AcrB TolC docking domain, DN and DC subdomains"/>
    <property type="match status" value="2"/>
</dbReference>
<evidence type="ECO:0000256" key="2">
    <source>
        <dbReference type="ARBA" id="ARBA00022448"/>
    </source>
</evidence>
<evidence type="ECO:0000256" key="6">
    <source>
        <dbReference type="ARBA" id="ARBA00022989"/>
    </source>
</evidence>
<dbReference type="PANTHER" id="PTHR32063">
    <property type="match status" value="1"/>
</dbReference>
<feature type="transmembrane region" description="Helical" evidence="8">
    <location>
        <begin position="430"/>
        <end position="450"/>
    </location>
</feature>
<feature type="transmembrane region" description="Helical" evidence="8">
    <location>
        <begin position="332"/>
        <end position="352"/>
    </location>
</feature>
<dbReference type="SUPFAM" id="SSF82866">
    <property type="entry name" value="Multidrug efflux transporter AcrB transmembrane domain"/>
    <property type="match status" value="2"/>
</dbReference>
<feature type="transmembrane region" description="Helical" evidence="8">
    <location>
        <begin position="359"/>
        <end position="381"/>
    </location>
</feature>
<keyword evidence="3" id="KW-1003">Cell membrane</keyword>
<keyword evidence="10" id="KW-1185">Reference proteome</keyword>
<sequence>MSLWEICVRRPVLATVLSLILVLLGIVSYERLTTREYPDVEEPTVSVSTTYAGANAEIIESQVTQVLETQLSGIAGIDVVTSTSRAETSAITVRFTLGTDPEVAAAEVRDRVSRARRNLPDEIDEPIVAKVEADAQPIMYVAFTSDAQTSLEITDTLNRTVVDRIQNLPGVSEARILGAREYAMRVWIDARKLAGFGLTVQDVETALSSQNVEVPAGRIESQDREFTLLANTALSTPEEFADIIINVVNGYPVRLRDIGRTELGAADERQATTKQGQTAVSIGVVKQATANPLDVANNVRAVLPTIQESLPQGMQAEITYDSSIFIDRSIEAVFHTIGEAIILVILVIFFFLRSIRASLIPIVTIPVSLITTLAIMFAFGFSINTLTLLALVLAIGLVVDDAIVVLENVHRRIEEGETPLHAAIAGTGEIAFAVIAMTLTLAAVYIPIAFTEGRTGQLFIEFALTLAGAVIVSGFVALTLTPMMCAKLLRHNEKQNRISRALETFLNRLNESYRRVLVHAMRNRWIVLVGAASTAVLAGFLYVNLPSELAPIEDRGVVRIAGTAPEGSTLQFTERYGKITQDIMADIPEISTYFSVYGFPQVTNFGAFGLLKDWDERERSQQEIIQSIGPQISAIPGVRAFAFNMPSLTTARGGGAGANNPVQFVVQSSSSFEDLNRLVTDFVAKIRENPGLTNVESNLDLNKPRMEINMNREKIREAGLQVSDVGQTLETMFGSRQVTRIDRDGEQSDVLVQLDAQDRSTPDSINLVNMRGSSGQLIPLSNLVTVKESVEPANLYRFNRLRSATVSAGLAPGYSLGEALTYLETAAGESFPSYAQYDLEGESRDFRNSNSSILFVFGLAILFIYLVLAAQFESFISPFIILLTVPLSIAGALLALWFAGASMNVYSQIGLVTLVGLITKHGILIVEFANHMRDEGHDIAESVMEAAVMRLRPILMTTGAMVLGAVPLAIATGAGAQSRQAIGWVIVGGMSFGTLLTLFVVPVVYSLVTTKKTKTSTSLAEQAL</sequence>
<keyword evidence="2" id="KW-0813">Transport</keyword>
<keyword evidence="5 8" id="KW-0812">Transmembrane</keyword>
<comment type="subcellular location">
    <subcellularLocation>
        <location evidence="1">Cell inner membrane</location>
        <topology evidence="1">Multi-pass membrane protein</topology>
    </subcellularLocation>
</comment>
<feature type="transmembrane region" description="Helical" evidence="8">
    <location>
        <begin position="525"/>
        <end position="545"/>
    </location>
</feature>
<dbReference type="Gene3D" id="3.30.70.1440">
    <property type="entry name" value="Multidrug efflux transporter AcrB pore domain"/>
    <property type="match status" value="1"/>
</dbReference>
<dbReference type="FunFam" id="1.20.1640.10:FF:000001">
    <property type="entry name" value="Efflux pump membrane transporter"/>
    <property type="match status" value="1"/>
</dbReference>
<dbReference type="PANTHER" id="PTHR32063:SF14">
    <property type="entry name" value="BLL4319 PROTEIN"/>
    <property type="match status" value="1"/>
</dbReference>
<reference evidence="9 10" key="1">
    <citation type="submission" date="2017-07" db="EMBL/GenBank/DDBJ databases">
        <title>Phylogenetic study on the rhizospheric bacterium Ochrobactrum sp. A44.</title>
        <authorList>
            <person name="Krzyzanowska D.M."/>
            <person name="Ossowicki A."/>
            <person name="Rajewska M."/>
            <person name="Maciag T."/>
            <person name="Kaczynski Z."/>
            <person name="Czerwicka M."/>
            <person name="Jafra S."/>
        </authorList>
    </citation>
    <scope>NUCLEOTIDE SEQUENCE [LARGE SCALE GENOMIC DNA]</scope>
    <source>
        <strain evidence="9 10">PR17</strain>
    </source>
</reference>
<keyword evidence="6 8" id="KW-1133">Transmembrane helix</keyword>
<evidence type="ECO:0000256" key="5">
    <source>
        <dbReference type="ARBA" id="ARBA00022692"/>
    </source>
</evidence>
<dbReference type="Gene3D" id="3.30.70.1430">
    <property type="entry name" value="Multidrug efflux transporter AcrB pore domain"/>
    <property type="match status" value="2"/>
</dbReference>
<name>A0A256FUW2_9HYPH</name>
<protein>
    <submittedName>
        <fullName evidence="9">AcrB/AcrD/AcrF family protein</fullName>
    </submittedName>
</protein>
<feature type="transmembrane region" description="Helical" evidence="8">
    <location>
        <begin position="12"/>
        <end position="29"/>
    </location>
</feature>
<dbReference type="RefSeq" id="WP_094573694.1">
    <property type="nucleotide sequence ID" value="NZ_JBHEEL010000010.1"/>
</dbReference>
<dbReference type="Gene3D" id="1.20.1640.10">
    <property type="entry name" value="Multidrug efflux transporter AcrB transmembrane domain"/>
    <property type="match status" value="2"/>
</dbReference>
<feature type="transmembrane region" description="Helical" evidence="8">
    <location>
        <begin position="905"/>
        <end position="926"/>
    </location>
</feature>
<organism evidence="9 10">
    <name type="scientific">Brucella rhizosphaerae</name>
    <dbReference type="NCBI Taxonomy" id="571254"/>
    <lineage>
        <taxon>Bacteria</taxon>
        <taxon>Pseudomonadati</taxon>
        <taxon>Pseudomonadota</taxon>
        <taxon>Alphaproteobacteria</taxon>
        <taxon>Hyphomicrobiales</taxon>
        <taxon>Brucellaceae</taxon>
        <taxon>Brucella/Ochrobactrum group</taxon>
        <taxon>Brucella</taxon>
    </lineage>
</organism>
<feature type="transmembrane region" description="Helical" evidence="8">
    <location>
        <begin position="387"/>
        <end position="409"/>
    </location>
</feature>
<accession>A0A256FUW2</accession>
<proteinExistence type="predicted"/>
<feature type="transmembrane region" description="Helical" evidence="8">
    <location>
        <begin position="853"/>
        <end position="872"/>
    </location>
</feature>
<dbReference type="AlphaFoldDB" id="A0A256FUW2"/>
<keyword evidence="4" id="KW-0997">Cell inner membrane</keyword>
<comment type="caution">
    <text evidence="9">The sequence shown here is derived from an EMBL/GenBank/DDBJ whole genome shotgun (WGS) entry which is preliminary data.</text>
</comment>
<feature type="transmembrane region" description="Helical" evidence="8">
    <location>
        <begin position="982"/>
        <end position="1008"/>
    </location>
</feature>
<feature type="transmembrane region" description="Helical" evidence="8">
    <location>
        <begin position="954"/>
        <end position="976"/>
    </location>
</feature>
<evidence type="ECO:0000256" key="3">
    <source>
        <dbReference type="ARBA" id="ARBA00022475"/>
    </source>
</evidence>
<dbReference type="GO" id="GO:0042910">
    <property type="term" value="F:xenobiotic transmembrane transporter activity"/>
    <property type="evidence" value="ECO:0007669"/>
    <property type="project" value="TreeGrafter"/>
</dbReference>
<feature type="transmembrane region" description="Helical" evidence="8">
    <location>
        <begin position="462"/>
        <end position="489"/>
    </location>
</feature>
<keyword evidence="7 8" id="KW-0472">Membrane</keyword>
<dbReference type="EMBL" id="NNRK01000012">
    <property type="protein sequence ID" value="OYR18506.1"/>
    <property type="molecule type" value="Genomic_DNA"/>
</dbReference>
<dbReference type="GO" id="GO:0005886">
    <property type="term" value="C:plasma membrane"/>
    <property type="evidence" value="ECO:0007669"/>
    <property type="project" value="UniProtKB-SubCell"/>
</dbReference>
<dbReference type="Gene3D" id="3.30.70.1320">
    <property type="entry name" value="Multidrug efflux transporter AcrB pore domain like"/>
    <property type="match status" value="1"/>
</dbReference>
<dbReference type="Gene3D" id="3.30.2090.10">
    <property type="entry name" value="Multidrug efflux transporter AcrB TolC docking domain, DN and DC subdomains"/>
    <property type="match status" value="2"/>
</dbReference>
<dbReference type="InterPro" id="IPR027463">
    <property type="entry name" value="AcrB_DN_DC_subdom"/>
</dbReference>
<evidence type="ECO:0000256" key="8">
    <source>
        <dbReference type="SAM" id="Phobius"/>
    </source>
</evidence>
<evidence type="ECO:0000313" key="9">
    <source>
        <dbReference type="EMBL" id="OYR18506.1"/>
    </source>
</evidence>
<evidence type="ECO:0000256" key="4">
    <source>
        <dbReference type="ARBA" id="ARBA00022519"/>
    </source>
</evidence>
<dbReference type="PRINTS" id="PR00702">
    <property type="entry name" value="ACRIFLAVINRP"/>
</dbReference>
<dbReference type="OrthoDB" id="9807350at2"/>
<feature type="transmembrane region" description="Helical" evidence="8">
    <location>
        <begin position="879"/>
        <end position="899"/>
    </location>
</feature>